<proteinExistence type="predicted"/>
<evidence type="ECO:0008006" key="4">
    <source>
        <dbReference type="Google" id="ProtNLM"/>
    </source>
</evidence>
<feature type="chain" id="PRO_5012865104" description="DUF2946 domain-containing protein" evidence="1">
    <location>
        <begin position="23"/>
        <end position="120"/>
    </location>
</feature>
<dbReference type="RefSeq" id="WP_076659077.1">
    <property type="nucleotide sequence ID" value="NZ_FTPR01000001.1"/>
</dbReference>
<feature type="signal peptide" evidence="1">
    <location>
        <begin position="1"/>
        <end position="22"/>
    </location>
</feature>
<name>A0A1R3WWP8_9RHOB</name>
<reference evidence="3" key="1">
    <citation type="submission" date="2017-01" db="EMBL/GenBank/DDBJ databases">
        <authorList>
            <person name="Varghese N."/>
            <person name="Submissions S."/>
        </authorList>
    </citation>
    <scope>NUCLEOTIDE SEQUENCE [LARGE SCALE GENOMIC DNA]</scope>
    <source>
        <strain evidence="3">DSM 29591</strain>
    </source>
</reference>
<dbReference type="EMBL" id="FTPR01000001">
    <property type="protein sequence ID" value="SIT82957.1"/>
    <property type="molecule type" value="Genomic_DNA"/>
</dbReference>
<evidence type="ECO:0000313" key="3">
    <source>
        <dbReference type="Proteomes" id="UP000186997"/>
    </source>
</evidence>
<evidence type="ECO:0000256" key="1">
    <source>
        <dbReference type="SAM" id="SignalP"/>
    </source>
</evidence>
<keyword evidence="1" id="KW-0732">Signal</keyword>
<dbReference type="Proteomes" id="UP000186997">
    <property type="component" value="Unassembled WGS sequence"/>
</dbReference>
<organism evidence="2 3">
    <name type="scientific">Yoonia rosea</name>
    <dbReference type="NCBI Taxonomy" id="287098"/>
    <lineage>
        <taxon>Bacteria</taxon>
        <taxon>Pseudomonadati</taxon>
        <taxon>Pseudomonadota</taxon>
        <taxon>Alphaproteobacteria</taxon>
        <taxon>Rhodobacterales</taxon>
        <taxon>Paracoccaceae</taxon>
        <taxon>Yoonia</taxon>
    </lineage>
</organism>
<evidence type="ECO:0000313" key="2">
    <source>
        <dbReference type="EMBL" id="SIT82957.1"/>
    </source>
</evidence>
<dbReference type="STRING" id="287098.SAMN05421665_1574"/>
<sequence length="120" mass="12173">MRYLASQFSRFFLTFAVLVAMAGAGFAHRFATPDIDDSLLAYVAAGGALADICSDAGQWDAGGGHCDACRLVYGAVVPSAAIAAPSELEAHLLHVAGYAAAAPSAHAANPACPVRAPPMV</sequence>
<gene>
    <name evidence="2" type="ORF">SAMN05421665_1574</name>
</gene>
<dbReference type="OrthoDB" id="7667197at2"/>
<keyword evidence="3" id="KW-1185">Reference proteome</keyword>
<protein>
    <recommendedName>
        <fullName evidence="4">DUF2946 domain-containing protein</fullName>
    </recommendedName>
</protein>
<dbReference type="AlphaFoldDB" id="A0A1R3WWP8"/>
<accession>A0A1R3WWP8</accession>